<reference evidence="2 3" key="1">
    <citation type="submission" date="2019-01" db="EMBL/GenBank/DDBJ databases">
        <title>Genome Assembly of Collichthys lucidus.</title>
        <authorList>
            <person name="Cai M."/>
            <person name="Xiao S."/>
        </authorList>
    </citation>
    <scope>NUCLEOTIDE SEQUENCE [LARGE SCALE GENOMIC DNA]</scope>
    <source>
        <strain evidence="2">JT15FE1705JMU</strain>
        <tissue evidence="2">Muscle</tissue>
    </source>
</reference>
<feature type="region of interest" description="Disordered" evidence="1">
    <location>
        <begin position="198"/>
        <end position="225"/>
    </location>
</feature>
<gene>
    <name evidence="2" type="ORF">D9C73_002549</name>
</gene>
<evidence type="ECO:0000313" key="3">
    <source>
        <dbReference type="Proteomes" id="UP000298787"/>
    </source>
</evidence>
<proteinExistence type="predicted"/>
<name>A0A4U5U2Y6_COLLU</name>
<evidence type="ECO:0000256" key="1">
    <source>
        <dbReference type="SAM" id="MobiDB-lite"/>
    </source>
</evidence>
<dbReference type="EMBL" id="CM014080">
    <property type="protein sequence ID" value="TKS68486.1"/>
    <property type="molecule type" value="Genomic_DNA"/>
</dbReference>
<feature type="compositionally biased region" description="Acidic residues" evidence="1">
    <location>
        <begin position="203"/>
        <end position="216"/>
    </location>
</feature>
<evidence type="ECO:0000313" key="2">
    <source>
        <dbReference type="EMBL" id="TKS68486.1"/>
    </source>
</evidence>
<feature type="region of interest" description="Disordered" evidence="1">
    <location>
        <begin position="148"/>
        <end position="176"/>
    </location>
</feature>
<accession>A0A4U5U2Y6</accession>
<sequence length="328" mass="35434">MLGIEGSDPGKSTAFDWPSGTAYQINSPIFPLQPPPPTASSRICFTNSPHPQHARMQTQPLPVILSCCRGAAAEKEADTGSHSRSPRSPSSSGGSLLERVPPRVPLQSSKSLVSPCGREGTNSARVRLCFAAATLSFSLFLSALRTNGKKSKESASEPGHLQRFYPVKRKIPSSGSPPLSLLTSSLALSSQLRCPKLSRLGGEEEEEEEEEKEEETEGRLSLTSPQRDSLLRISDQANLPVKCDLVSGYTLQLCVIPTATKQTVNFGAPPRLTLASASCVRPDCRASQLVSENCSADFWDGTLKLFPPRTCNHIQLIGHHTVEEESTR</sequence>
<organism evidence="2 3">
    <name type="scientific">Collichthys lucidus</name>
    <name type="common">Big head croaker</name>
    <name type="synonym">Sciaena lucida</name>
    <dbReference type="NCBI Taxonomy" id="240159"/>
    <lineage>
        <taxon>Eukaryota</taxon>
        <taxon>Metazoa</taxon>
        <taxon>Chordata</taxon>
        <taxon>Craniata</taxon>
        <taxon>Vertebrata</taxon>
        <taxon>Euteleostomi</taxon>
        <taxon>Actinopterygii</taxon>
        <taxon>Neopterygii</taxon>
        <taxon>Teleostei</taxon>
        <taxon>Neoteleostei</taxon>
        <taxon>Acanthomorphata</taxon>
        <taxon>Eupercaria</taxon>
        <taxon>Sciaenidae</taxon>
        <taxon>Collichthys</taxon>
    </lineage>
</organism>
<feature type="compositionally biased region" description="Low complexity" evidence="1">
    <location>
        <begin position="82"/>
        <end position="95"/>
    </location>
</feature>
<dbReference type="Proteomes" id="UP000298787">
    <property type="component" value="Chromosome 3"/>
</dbReference>
<feature type="region of interest" description="Disordered" evidence="1">
    <location>
        <begin position="75"/>
        <end position="101"/>
    </location>
</feature>
<keyword evidence="3" id="KW-1185">Reference proteome</keyword>
<protein>
    <submittedName>
        <fullName evidence="2">Uncharacterized protein</fullName>
    </submittedName>
</protein>
<dbReference type="AlphaFoldDB" id="A0A4U5U2Y6"/>